<dbReference type="RefSeq" id="WP_071807791.1">
    <property type="nucleotide sequence ID" value="NZ_MEIA01000286.1"/>
</dbReference>
<dbReference type="InterPro" id="IPR011024">
    <property type="entry name" value="G_crystallin-like"/>
</dbReference>
<evidence type="ECO:0000256" key="2">
    <source>
        <dbReference type="ARBA" id="ARBA00022737"/>
    </source>
</evidence>
<evidence type="ECO:0000256" key="1">
    <source>
        <dbReference type="ARBA" id="ARBA00009646"/>
    </source>
</evidence>
<dbReference type="AlphaFoldDB" id="A0A1K0GHH5"/>
<keyword evidence="3" id="KW-0732">Signal</keyword>
<name>A0A1K0GHH5_9ACTN</name>
<dbReference type="PROSITE" id="PS50915">
    <property type="entry name" value="CRYSTALLIN_BETA_GAMMA"/>
    <property type="match status" value="1"/>
</dbReference>
<evidence type="ECO:0000256" key="3">
    <source>
        <dbReference type="SAM" id="SignalP"/>
    </source>
</evidence>
<reference evidence="5 6" key="1">
    <citation type="submission" date="2016-09" db="EMBL/GenBank/DDBJ databases">
        <title>Couchioplanes caeruleus draft genome sequence.</title>
        <authorList>
            <person name="Sheehan J."/>
            <person name="Caffrey P."/>
        </authorList>
    </citation>
    <scope>NUCLEOTIDE SEQUENCE [LARGE SCALE GENOMIC DNA]</scope>
    <source>
        <strain evidence="5 6">DSM 43634</strain>
    </source>
</reference>
<comment type="caution">
    <text evidence="5">The sequence shown here is derived from an EMBL/GenBank/DDBJ whole genome shotgun (WGS) entry which is preliminary data.</text>
</comment>
<evidence type="ECO:0000313" key="6">
    <source>
        <dbReference type="Proteomes" id="UP000182486"/>
    </source>
</evidence>
<accession>A0A1K0GHH5</accession>
<dbReference type="Pfam" id="PF00030">
    <property type="entry name" value="Crystall"/>
    <property type="match status" value="1"/>
</dbReference>
<organism evidence="5 6">
    <name type="scientific">Couchioplanes caeruleus subsp. caeruleus</name>
    <dbReference type="NCBI Taxonomy" id="56427"/>
    <lineage>
        <taxon>Bacteria</taxon>
        <taxon>Bacillati</taxon>
        <taxon>Actinomycetota</taxon>
        <taxon>Actinomycetes</taxon>
        <taxon>Micromonosporales</taxon>
        <taxon>Micromonosporaceae</taxon>
        <taxon>Couchioplanes</taxon>
    </lineage>
</organism>
<dbReference type="SUPFAM" id="SSF49695">
    <property type="entry name" value="gamma-Crystallin-like"/>
    <property type="match status" value="1"/>
</dbReference>
<dbReference type="InterPro" id="IPR001064">
    <property type="entry name" value="Beta/gamma_crystallin"/>
</dbReference>
<protein>
    <recommendedName>
        <fullName evidence="4">Beta/gamma crystallin 'Greek key' domain-containing protein</fullName>
    </recommendedName>
</protein>
<keyword evidence="6" id="KW-1185">Reference proteome</keyword>
<sequence>MRTILAKTTLILAGTAALIGLGATGASAAPTAQAAVADSPLTLGEHQSLSGSTWDYRSTNRAINPEDEASSAYNHSSVAWVLYQHDNFEGRRYCLKPGQRISNLHDSRWDFGDKISSVQRLGVTSCNGYPTF</sequence>
<evidence type="ECO:0000313" key="5">
    <source>
        <dbReference type="EMBL" id="OJF11694.1"/>
    </source>
</evidence>
<evidence type="ECO:0000259" key="4">
    <source>
        <dbReference type="PROSITE" id="PS50915"/>
    </source>
</evidence>
<proteinExistence type="inferred from homology"/>
<comment type="similarity">
    <text evidence="1">Belongs to the beta/gamma-crystallin family.</text>
</comment>
<keyword evidence="2" id="KW-0677">Repeat</keyword>
<feature type="chain" id="PRO_5009664358" description="Beta/gamma crystallin 'Greek key' domain-containing protein" evidence="3">
    <location>
        <begin position="29"/>
        <end position="132"/>
    </location>
</feature>
<feature type="domain" description="Beta/gamma crystallin 'Greek key'" evidence="4">
    <location>
        <begin position="78"/>
        <end position="122"/>
    </location>
</feature>
<feature type="signal peptide" evidence="3">
    <location>
        <begin position="1"/>
        <end position="28"/>
    </location>
</feature>
<dbReference type="Gene3D" id="2.60.20.10">
    <property type="entry name" value="Crystallins"/>
    <property type="match status" value="1"/>
</dbReference>
<gene>
    <name evidence="5" type="ORF">BG844_24780</name>
</gene>
<dbReference type="EMBL" id="MEIA01000286">
    <property type="protein sequence ID" value="OJF11694.1"/>
    <property type="molecule type" value="Genomic_DNA"/>
</dbReference>
<dbReference type="Proteomes" id="UP000182486">
    <property type="component" value="Unassembled WGS sequence"/>
</dbReference>